<dbReference type="InterPro" id="IPR024051">
    <property type="entry name" value="AICAR_Tfase_dup_dom_sf"/>
</dbReference>
<comment type="similarity">
    <text evidence="3 10">Belongs to the PurH family.</text>
</comment>
<accession>A0A7G9SUH7</accession>
<dbReference type="Pfam" id="PF02142">
    <property type="entry name" value="MGS"/>
    <property type="match status" value="1"/>
</dbReference>
<dbReference type="AlphaFoldDB" id="A0A7G9SUH7"/>
<dbReference type="InterPro" id="IPR036914">
    <property type="entry name" value="MGS-like_dom_sf"/>
</dbReference>
<feature type="domain" description="MGS-like" evidence="11">
    <location>
        <begin position="1"/>
        <end position="145"/>
    </location>
</feature>
<evidence type="ECO:0000256" key="1">
    <source>
        <dbReference type="ARBA" id="ARBA00004844"/>
    </source>
</evidence>
<dbReference type="GO" id="GO:0003937">
    <property type="term" value="F:IMP cyclohydrolase activity"/>
    <property type="evidence" value="ECO:0007669"/>
    <property type="project" value="UniProtKB-UniRule"/>
</dbReference>
<dbReference type="PIRSF" id="PIRSF000414">
    <property type="entry name" value="AICARFT_IMPCHas"/>
    <property type="match status" value="1"/>
</dbReference>
<dbReference type="PROSITE" id="PS51855">
    <property type="entry name" value="MGS"/>
    <property type="match status" value="1"/>
</dbReference>
<keyword evidence="6 10" id="KW-0378">Hydrolase</keyword>
<proteinExistence type="inferred from homology"/>
<comment type="catalytic activity">
    <reaction evidence="9 10">
        <text>IMP + H2O = 5-formamido-1-(5-phospho-D-ribosyl)imidazole-4-carboxamide</text>
        <dbReference type="Rhea" id="RHEA:18445"/>
        <dbReference type="ChEBI" id="CHEBI:15377"/>
        <dbReference type="ChEBI" id="CHEBI:58053"/>
        <dbReference type="ChEBI" id="CHEBI:58467"/>
        <dbReference type="EC" id="3.5.4.10"/>
    </reaction>
</comment>
<evidence type="ECO:0000256" key="3">
    <source>
        <dbReference type="ARBA" id="ARBA00007667"/>
    </source>
</evidence>
<dbReference type="SMART" id="SM00851">
    <property type="entry name" value="MGS"/>
    <property type="match status" value="1"/>
</dbReference>
<comment type="pathway">
    <text evidence="2 10">Purine metabolism; IMP biosynthesis via de novo pathway; 5-formamido-1-(5-phospho-D-ribosyl)imidazole-4-carboxamide from 5-amino-1-(5-phospho-D-ribosyl)imidazole-4-carboxamide (10-formyl THF route): step 1/1.</text>
</comment>
<evidence type="ECO:0000256" key="4">
    <source>
        <dbReference type="ARBA" id="ARBA00022679"/>
    </source>
</evidence>
<dbReference type="HAMAP" id="MF_00139">
    <property type="entry name" value="PurH"/>
    <property type="match status" value="1"/>
</dbReference>
<dbReference type="FunFam" id="3.40.140.20:FF:000002">
    <property type="entry name" value="Bifunctional purine biosynthesis protein PurH"/>
    <property type="match status" value="1"/>
</dbReference>
<evidence type="ECO:0000313" key="12">
    <source>
        <dbReference type="EMBL" id="QNN71502.1"/>
    </source>
</evidence>
<dbReference type="UniPathway" id="UPA00074">
    <property type="reaction ID" value="UER00133"/>
</dbReference>
<comment type="pathway">
    <text evidence="1 10">Purine metabolism; IMP biosynthesis via de novo pathway; IMP from 5-formamido-1-(5-phospho-D-ribosyl)imidazole-4-carboxamide: step 1/1.</text>
</comment>
<protein>
    <recommendedName>
        <fullName evidence="10">Bifunctional purine biosynthesis protein PurH</fullName>
    </recommendedName>
    <domain>
        <recommendedName>
            <fullName evidence="10">Phosphoribosylaminoimidazolecarboxamide formyltransferase</fullName>
            <ecNumber evidence="10">2.1.2.3</ecNumber>
        </recommendedName>
        <alternativeName>
            <fullName evidence="10">AICAR transformylase</fullName>
        </alternativeName>
    </domain>
    <domain>
        <recommendedName>
            <fullName evidence="10">IMP cyclohydrolase</fullName>
            <ecNumber evidence="10">3.5.4.10</ecNumber>
        </recommendedName>
        <alternativeName>
            <fullName evidence="10">ATIC</fullName>
        </alternativeName>
        <alternativeName>
            <fullName evidence="10">IMP synthase</fullName>
        </alternativeName>
        <alternativeName>
            <fullName evidence="10">Inosinicase</fullName>
        </alternativeName>
    </domain>
</protein>
<dbReference type="CDD" id="cd01421">
    <property type="entry name" value="IMPCH"/>
    <property type="match status" value="1"/>
</dbReference>
<dbReference type="Pfam" id="PF01808">
    <property type="entry name" value="AICARFT_IMPCHas"/>
    <property type="match status" value="1"/>
</dbReference>
<dbReference type="GO" id="GO:0004643">
    <property type="term" value="F:phosphoribosylaminoimidazolecarboxamide formyltransferase activity"/>
    <property type="evidence" value="ECO:0007669"/>
    <property type="project" value="UniProtKB-UniRule"/>
</dbReference>
<evidence type="ECO:0000259" key="11">
    <source>
        <dbReference type="PROSITE" id="PS51855"/>
    </source>
</evidence>
<dbReference type="PANTHER" id="PTHR11692">
    <property type="entry name" value="BIFUNCTIONAL PURINE BIOSYNTHESIS PROTEIN PURH"/>
    <property type="match status" value="1"/>
</dbReference>
<dbReference type="Gene3D" id="3.40.50.1380">
    <property type="entry name" value="Methylglyoxal synthase-like domain"/>
    <property type="match status" value="1"/>
</dbReference>
<evidence type="ECO:0000256" key="5">
    <source>
        <dbReference type="ARBA" id="ARBA00022755"/>
    </source>
</evidence>
<sequence>MVTVRRALLSVSDKTGLLDLAKALAAQGVELLSTGGTAKALRDAGLAVKDVSEHTGFPEMMDGRVKTLHPKVHGGLLGRAGIDDAVMAEHGIAAIDLLVLNLYPFAKVSMDPSSSFEHVIENIDIGGPAMLRSAAKNFARVAVATDPAQYAGIIDELNANAGALSAKTRFQLAVAAFNNVAFYDACISNFLSAKQDDGTHAQFSAQANGNFVKVMDLRYGENPHQQAAFYRDLWPAPGSLATFTQLQGKELSYNNIADSDAAWECVRQFDVPACVIVKHANPCGVAVGAACGDAYELAYATDPTSAFGGILAFNTKLDAATCKAILDRQFVEVLIAPDYEEGALEYARKKANVRVLRIPMAAPAPGFIDTKRVGSGMLMQTADDRVLTRDELKVVTRLAPTEAQFGDLLFAWKVAKFVKSNAIVYAKDNRTIGVGAGQMSRVYSARIAGIKAFDANLQVEGSVMASDAFFPFRDGIDAAAEAGIKAVIQPGGSMRDAEVIAAADEHGLAMVFTGVRHFRH</sequence>
<dbReference type="SUPFAM" id="SSF52335">
    <property type="entry name" value="Methylglyoxal synthase-like"/>
    <property type="match status" value="1"/>
</dbReference>
<dbReference type="NCBIfam" id="NF002049">
    <property type="entry name" value="PRK00881.1"/>
    <property type="match status" value="1"/>
</dbReference>
<dbReference type="Gene3D" id="3.40.140.20">
    <property type="match status" value="2"/>
</dbReference>
<dbReference type="EC" id="2.1.2.3" evidence="10"/>
<dbReference type="EC" id="3.5.4.10" evidence="10"/>
<reference evidence="12 13" key="1">
    <citation type="submission" date="2020-08" db="EMBL/GenBank/DDBJ databases">
        <title>Genome sequence of Thermomonas carbonis KCTC 42013T.</title>
        <authorList>
            <person name="Hyun D.-W."/>
            <person name="Bae J.-W."/>
        </authorList>
    </citation>
    <scope>NUCLEOTIDE SEQUENCE [LARGE SCALE GENOMIC DNA]</scope>
    <source>
        <strain evidence="12 13">KCTC 42013</strain>
    </source>
</reference>
<dbReference type="FunFam" id="3.40.50.1380:FF:000001">
    <property type="entry name" value="Bifunctional purine biosynthesis protein PurH"/>
    <property type="match status" value="1"/>
</dbReference>
<keyword evidence="4 10" id="KW-0808">Transferase</keyword>
<keyword evidence="5 10" id="KW-0658">Purine biosynthesis</keyword>
<dbReference type="GO" id="GO:0005829">
    <property type="term" value="C:cytosol"/>
    <property type="evidence" value="ECO:0007669"/>
    <property type="project" value="TreeGrafter"/>
</dbReference>
<dbReference type="InterPro" id="IPR011607">
    <property type="entry name" value="MGS-like_dom"/>
</dbReference>
<evidence type="ECO:0000256" key="2">
    <source>
        <dbReference type="ARBA" id="ARBA00004954"/>
    </source>
</evidence>
<dbReference type="SMART" id="SM00798">
    <property type="entry name" value="AICARFT_IMPCHas"/>
    <property type="match status" value="1"/>
</dbReference>
<comment type="catalytic activity">
    <reaction evidence="8 10">
        <text>(6R)-10-formyltetrahydrofolate + 5-amino-1-(5-phospho-beta-D-ribosyl)imidazole-4-carboxamide = 5-formamido-1-(5-phospho-D-ribosyl)imidazole-4-carboxamide + (6S)-5,6,7,8-tetrahydrofolate</text>
        <dbReference type="Rhea" id="RHEA:22192"/>
        <dbReference type="ChEBI" id="CHEBI:57453"/>
        <dbReference type="ChEBI" id="CHEBI:58467"/>
        <dbReference type="ChEBI" id="CHEBI:58475"/>
        <dbReference type="ChEBI" id="CHEBI:195366"/>
        <dbReference type="EC" id="2.1.2.3"/>
    </reaction>
</comment>
<dbReference type="InterPro" id="IPR016193">
    <property type="entry name" value="Cytidine_deaminase-like"/>
</dbReference>
<comment type="domain">
    <text evidence="10">The IMP cyclohydrolase activity resides in the N-terminal region.</text>
</comment>
<evidence type="ECO:0000256" key="10">
    <source>
        <dbReference type="HAMAP-Rule" id="MF_00139"/>
    </source>
</evidence>
<evidence type="ECO:0000313" key="13">
    <source>
        <dbReference type="Proteomes" id="UP000515804"/>
    </source>
</evidence>
<dbReference type="FunFam" id="3.40.140.20:FF:000001">
    <property type="entry name" value="Bifunctional purine biosynthesis protein PurH"/>
    <property type="match status" value="1"/>
</dbReference>
<dbReference type="SUPFAM" id="SSF53927">
    <property type="entry name" value="Cytidine deaminase-like"/>
    <property type="match status" value="1"/>
</dbReference>
<dbReference type="InterPro" id="IPR002695">
    <property type="entry name" value="PurH-like"/>
</dbReference>
<name>A0A7G9SUH7_9GAMM</name>
<dbReference type="EMBL" id="CP060719">
    <property type="protein sequence ID" value="QNN71502.1"/>
    <property type="molecule type" value="Genomic_DNA"/>
</dbReference>
<evidence type="ECO:0000256" key="7">
    <source>
        <dbReference type="ARBA" id="ARBA00023268"/>
    </source>
</evidence>
<organism evidence="12 13">
    <name type="scientific">Thermomonas carbonis</name>
    <dbReference type="NCBI Taxonomy" id="1463158"/>
    <lineage>
        <taxon>Bacteria</taxon>
        <taxon>Pseudomonadati</taxon>
        <taxon>Pseudomonadota</taxon>
        <taxon>Gammaproteobacteria</taxon>
        <taxon>Lysobacterales</taxon>
        <taxon>Lysobacteraceae</taxon>
        <taxon>Thermomonas</taxon>
    </lineage>
</organism>
<keyword evidence="7 10" id="KW-0511">Multifunctional enzyme</keyword>
<dbReference type="KEGG" id="tcn:H9L16_02895"/>
<keyword evidence="13" id="KW-1185">Reference proteome</keyword>
<gene>
    <name evidence="10 12" type="primary">purH</name>
    <name evidence="12" type="ORF">H9L16_02895</name>
</gene>
<dbReference type="Proteomes" id="UP000515804">
    <property type="component" value="Chromosome"/>
</dbReference>
<dbReference type="RefSeq" id="WP_187554015.1">
    <property type="nucleotide sequence ID" value="NZ_BMZL01000001.1"/>
</dbReference>
<evidence type="ECO:0000256" key="6">
    <source>
        <dbReference type="ARBA" id="ARBA00022801"/>
    </source>
</evidence>
<evidence type="ECO:0000256" key="9">
    <source>
        <dbReference type="ARBA" id="ARBA00050687"/>
    </source>
</evidence>
<dbReference type="GO" id="GO:0006189">
    <property type="term" value="P:'de novo' IMP biosynthetic process"/>
    <property type="evidence" value="ECO:0007669"/>
    <property type="project" value="UniProtKB-UniRule"/>
</dbReference>
<evidence type="ECO:0000256" key="8">
    <source>
        <dbReference type="ARBA" id="ARBA00050488"/>
    </source>
</evidence>
<dbReference type="NCBIfam" id="TIGR00355">
    <property type="entry name" value="purH"/>
    <property type="match status" value="1"/>
</dbReference>
<dbReference type="PANTHER" id="PTHR11692:SF0">
    <property type="entry name" value="BIFUNCTIONAL PURINE BIOSYNTHESIS PROTEIN ATIC"/>
    <property type="match status" value="1"/>
</dbReference>